<protein>
    <submittedName>
        <fullName evidence="2">Uncharacterized protein</fullName>
    </submittedName>
</protein>
<dbReference type="AlphaFoldDB" id="A0A392R8L0"/>
<feature type="region of interest" description="Disordered" evidence="1">
    <location>
        <begin position="1"/>
        <end position="23"/>
    </location>
</feature>
<accession>A0A392R8L0</accession>
<evidence type="ECO:0000313" key="3">
    <source>
        <dbReference type="Proteomes" id="UP000265520"/>
    </source>
</evidence>
<proteinExistence type="predicted"/>
<dbReference type="Proteomes" id="UP000265520">
    <property type="component" value="Unassembled WGS sequence"/>
</dbReference>
<sequence length="109" mass="11807">MPSSPSRITSAPLPLRLDDPSTDSVHGCKLISSGGDDSSSMKSAKICDLMLPLGTKVMSYSDSSTAHATILLSQSSGGDYHCKGKLLYFLVTDLRSLEYPTDEVYWLLF</sequence>
<comment type="caution">
    <text evidence="2">The sequence shown here is derived from an EMBL/GenBank/DDBJ whole genome shotgun (WGS) entry which is preliminary data.</text>
</comment>
<name>A0A392R8L0_9FABA</name>
<evidence type="ECO:0000313" key="2">
    <source>
        <dbReference type="EMBL" id="MCI32933.1"/>
    </source>
</evidence>
<dbReference type="EMBL" id="LXQA010199970">
    <property type="protein sequence ID" value="MCI32933.1"/>
    <property type="molecule type" value="Genomic_DNA"/>
</dbReference>
<evidence type="ECO:0000256" key="1">
    <source>
        <dbReference type="SAM" id="MobiDB-lite"/>
    </source>
</evidence>
<keyword evidence="3" id="KW-1185">Reference proteome</keyword>
<organism evidence="2 3">
    <name type="scientific">Trifolium medium</name>
    <dbReference type="NCBI Taxonomy" id="97028"/>
    <lineage>
        <taxon>Eukaryota</taxon>
        <taxon>Viridiplantae</taxon>
        <taxon>Streptophyta</taxon>
        <taxon>Embryophyta</taxon>
        <taxon>Tracheophyta</taxon>
        <taxon>Spermatophyta</taxon>
        <taxon>Magnoliopsida</taxon>
        <taxon>eudicotyledons</taxon>
        <taxon>Gunneridae</taxon>
        <taxon>Pentapetalae</taxon>
        <taxon>rosids</taxon>
        <taxon>fabids</taxon>
        <taxon>Fabales</taxon>
        <taxon>Fabaceae</taxon>
        <taxon>Papilionoideae</taxon>
        <taxon>50 kb inversion clade</taxon>
        <taxon>NPAAA clade</taxon>
        <taxon>Hologalegina</taxon>
        <taxon>IRL clade</taxon>
        <taxon>Trifolieae</taxon>
        <taxon>Trifolium</taxon>
    </lineage>
</organism>
<reference evidence="2 3" key="1">
    <citation type="journal article" date="2018" name="Front. Plant Sci.">
        <title>Red Clover (Trifolium pratense) and Zigzag Clover (T. medium) - A Picture of Genomic Similarities and Differences.</title>
        <authorList>
            <person name="Dluhosova J."/>
            <person name="Istvanek J."/>
            <person name="Nedelnik J."/>
            <person name="Repkova J."/>
        </authorList>
    </citation>
    <scope>NUCLEOTIDE SEQUENCE [LARGE SCALE GENOMIC DNA]</scope>
    <source>
        <strain evidence="3">cv. 10/8</strain>
        <tissue evidence="2">Leaf</tissue>
    </source>
</reference>
<feature type="non-terminal residue" evidence="2">
    <location>
        <position position="109"/>
    </location>
</feature>